<reference evidence="3" key="1">
    <citation type="submission" date="2021-02" db="EMBL/GenBank/DDBJ databases">
        <authorList>
            <person name="Dougan E. K."/>
            <person name="Rhodes N."/>
            <person name="Thang M."/>
            <person name="Chan C."/>
        </authorList>
    </citation>
    <scope>NUCLEOTIDE SEQUENCE</scope>
</reference>
<organism evidence="3 4">
    <name type="scientific">Polarella glacialis</name>
    <name type="common">Dinoflagellate</name>
    <dbReference type="NCBI Taxonomy" id="89957"/>
    <lineage>
        <taxon>Eukaryota</taxon>
        <taxon>Sar</taxon>
        <taxon>Alveolata</taxon>
        <taxon>Dinophyceae</taxon>
        <taxon>Suessiales</taxon>
        <taxon>Suessiaceae</taxon>
        <taxon>Polarella</taxon>
    </lineage>
</organism>
<evidence type="ECO:0000313" key="3">
    <source>
        <dbReference type="EMBL" id="CAE8637518.1"/>
    </source>
</evidence>
<name>A0A813HH83_POLGL</name>
<sequence length="336" mass="37706">MGHEKQRAVRELATRLEAMQKALAALDGVLEELSAEREGLLTEGQLFTKMLGQLREPVLTDLDVDLMISLPRGFTNFVTLLGCAEQRWLRARDVVKSTWERFQEVRKSVERTKQLQQELQSFDAVRQEQRRALEQAARKAREAGAVRQAAERQEGMISELEYRAQEARKVSRSRAVLELACCKEIGTHDLMREKSEQLEILARRSADDSGRRHKGQDEESGGIRALTASLHQRTECVISLLADIENLQAASAWRPSSVASQRSSVAGSETTVVKEAVKGAFGAQLRYEELERRCSLTEAQNTRKAKSFGAELARLQAELTDKSTRAQQLEKSLGIS</sequence>
<accession>A0A813HH83</accession>
<evidence type="ECO:0000256" key="2">
    <source>
        <dbReference type="SAM" id="MobiDB-lite"/>
    </source>
</evidence>
<dbReference type="Proteomes" id="UP000654075">
    <property type="component" value="Unassembled WGS sequence"/>
</dbReference>
<feature type="coiled-coil region" evidence="1">
    <location>
        <begin position="16"/>
        <end position="43"/>
    </location>
</feature>
<dbReference type="AlphaFoldDB" id="A0A813HH83"/>
<dbReference type="OrthoDB" id="427641at2759"/>
<dbReference type="EMBL" id="CAJNNV010031707">
    <property type="protein sequence ID" value="CAE8637518.1"/>
    <property type="molecule type" value="Genomic_DNA"/>
</dbReference>
<proteinExistence type="predicted"/>
<evidence type="ECO:0000256" key="1">
    <source>
        <dbReference type="SAM" id="Coils"/>
    </source>
</evidence>
<keyword evidence="4" id="KW-1185">Reference proteome</keyword>
<keyword evidence="1" id="KW-0175">Coiled coil</keyword>
<evidence type="ECO:0000313" key="4">
    <source>
        <dbReference type="Proteomes" id="UP000654075"/>
    </source>
</evidence>
<gene>
    <name evidence="3" type="ORF">PGLA1383_LOCUS52861</name>
</gene>
<comment type="caution">
    <text evidence="3">The sequence shown here is derived from an EMBL/GenBank/DDBJ whole genome shotgun (WGS) entry which is preliminary data.</text>
</comment>
<protein>
    <submittedName>
        <fullName evidence="3">Uncharacterized protein</fullName>
    </submittedName>
</protein>
<feature type="region of interest" description="Disordered" evidence="2">
    <location>
        <begin position="203"/>
        <end position="223"/>
    </location>
</feature>
<feature type="coiled-coil region" evidence="1">
    <location>
        <begin position="133"/>
        <end position="170"/>
    </location>
</feature>